<name>A0A927C1H8_9GAMM</name>
<dbReference type="AlphaFoldDB" id="A0A927C1H8"/>
<gene>
    <name evidence="3" type="ORF">IB286_11055</name>
</gene>
<feature type="domain" description="MaoC-like" evidence="2">
    <location>
        <begin position="173"/>
        <end position="270"/>
    </location>
</feature>
<dbReference type="GO" id="GO:0004312">
    <property type="term" value="F:fatty acid synthase activity"/>
    <property type="evidence" value="ECO:0007669"/>
    <property type="project" value="InterPro"/>
</dbReference>
<feature type="compositionally biased region" description="Basic and acidic residues" evidence="1">
    <location>
        <begin position="168"/>
        <end position="180"/>
    </location>
</feature>
<dbReference type="Pfam" id="PF01575">
    <property type="entry name" value="MaoC_dehydratas"/>
    <property type="match status" value="1"/>
</dbReference>
<evidence type="ECO:0000259" key="2">
    <source>
        <dbReference type="Pfam" id="PF01575"/>
    </source>
</evidence>
<dbReference type="PANTHER" id="PTHR43841:SF3">
    <property type="entry name" value="(3R)-HYDROXYACYL-ACP DEHYDRATASE SUBUNIT HADB"/>
    <property type="match status" value="1"/>
</dbReference>
<evidence type="ECO:0000313" key="3">
    <source>
        <dbReference type="EMBL" id="MBD2859543.1"/>
    </source>
</evidence>
<dbReference type="Proteomes" id="UP000610558">
    <property type="component" value="Unassembled WGS sequence"/>
</dbReference>
<dbReference type="PRINTS" id="PR01483">
    <property type="entry name" value="FASYNTHASE"/>
</dbReference>
<evidence type="ECO:0000256" key="1">
    <source>
        <dbReference type="SAM" id="MobiDB-lite"/>
    </source>
</evidence>
<proteinExistence type="predicted"/>
<feature type="region of interest" description="Disordered" evidence="1">
    <location>
        <begin position="163"/>
        <end position="183"/>
    </location>
</feature>
<dbReference type="SUPFAM" id="SSF54637">
    <property type="entry name" value="Thioesterase/thiol ester dehydrase-isomerase"/>
    <property type="match status" value="2"/>
</dbReference>
<dbReference type="InterPro" id="IPR002539">
    <property type="entry name" value="MaoC-like_dom"/>
</dbReference>
<dbReference type="Gene3D" id="3.10.129.10">
    <property type="entry name" value="Hotdog Thioesterase"/>
    <property type="match status" value="1"/>
</dbReference>
<reference evidence="3" key="1">
    <citation type="submission" date="2020-09" db="EMBL/GenBank/DDBJ databases">
        <authorList>
            <person name="Yoon J.-W."/>
        </authorList>
    </citation>
    <scope>NUCLEOTIDE SEQUENCE</scope>
    <source>
        <strain evidence="3">KMU-158</strain>
    </source>
</reference>
<accession>A0A927C1H8</accession>
<dbReference type="InterPro" id="IPR029069">
    <property type="entry name" value="HotDog_dom_sf"/>
</dbReference>
<sequence>MTNAQEITLKQLPSLPPLLLKAAISRRKPGPKPVFPTNILRVDGISISQKDVSRYAAACDFNVPAGQLPPSYLHILAFRLQMRMMTQKDFPVSAMGAIHLRNRIRQFRAINISESLSLTCKIAESSVTERGIEFVFLCQALTTSGECVWEDVSRYLSRMKTGKTGAKKSTEQRPPAREFAEQQALSISRQTARQYARASGDFNPIHLHDISAKVLGFRKMIVHGMWSKAYCLAKLYPLMGTENFDCEVEFKTPVFLPSESIMLFEKNNDGIDFELRDKKGRPHLVGEIRA</sequence>
<dbReference type="PANTHER" id="PTHR43841">
    <property type="entry name" value="3-HYDROXYACYL-THIOESTER DEHYDRATASE HTDX-RELATED"/>
    <property type="match status" value="1"/>
</dbReference>
<dbReference type="RefSeq" id="WP_190765504.1">
    <property type="nucleotide sequence ID" value="NZ_JACXLD010000006.1"/>
</dbReference>
<comment type="caution">
    <text evidence="3">The sequence shown here is derived from an EMBL/GenBank/DDBJ whole genome shotgun (WGS) entry which is preliminary data.</text>
</comment>
<dbReference type="EMBL" id="JACXLD010000006">
    <property type="protein sequence ID" value="MBD2859543.1"/>
    <property type="molecule type" value="Genomic_DNA"/>
</dbReference>
<keyword evidence="4" id="KW-1185">Reference proteome</keyword>
<organism evidence="3 4">
    <name type="scientific">Spongiibacter pelagi</name>
    <dbReference type="NCBI Taxonomy" id="2760804"/>
    <lineage>
        <taxon>Bacteria</taxon>
        <taxon>Pseudomonadati</taxon>
        <taxon>Pseudomonadota</taxon>
        <taxon>Gammaproteobacteria</taxon>
        <taxon>Cellvibrionales</taxon>
        <taxon>Spongiibacteraceae</taxon>
        <taxon>Spongiibacter</taxon>
    </lineage>
</organism>
<dbReference type="GO" id="GO:0005835">
    <property type="term" value="C:fatty acid synthase complex"/>
    <property type="evidence" value="ECO:0007669"/>
    <property type="project" value="InterPro"/>
</dbReference>
<protein>
    <recommendedName>
        <fullName evidence="2">MaoC-like domain-containing protein</fullName>
    </recommendedName>
</protein>
<dbReference type="InterPro" id="IPR003965">
    <property type="entry name" value="Fatty_acid_synthase"/>
</dbReference>
<dbReference type="GO" id="GO:0006633">
    <property type="term" value="P:fatty acid biosynthetic process"/>
    <property type="evidence" value="ECO:0007669"/>
    <property type="project" value="InterPro"/>
</dbReference>
<evidence type="ECO:0000313" key="4">
    <source>
        <dbReference type="Proteomes" id="UP000610558"/>
    </source>
</evidence>